<reference evidence="2 3" key="1">
    <citation type="submission" date="2015-06" db="EMBL/GenBank/DDBJ databases">
        <authorList>
            <person name="Xie B.-B."/>
            <person name="Rong J.-C."/>
            <person name="Qin Q.-L."/>
            <person name="Zhang Y.-Z."/>
        </authorList>
    </citation>
    <scope>NUCLEOTIDE SEQUENCE [LARGE SCALE GENOMIC DNA]</scope>
    <source>
        <strain evidence="2 3">KMM 3549</strain>
    </source>
</reference>
<dbReference type="EMBL" id="CP011030">
    <property type="protein sequence ID" value="ATC89662.1"/>
    <property type="molecule type" value="Genomic_DNA"/>
</dbReference>
<protein>
    <submittedName>
        <fullName evidence="2">Uncharacterized protein</fullName>
    </submittedName>
</protein>
<sequence>MKSPYVTEQYKSDPIGFLINILDAKKIENKIRNEDDILPILTGLIAYRQLSRYKQTQINAAILAIKSGPVKEHLYGLVAQLAFNPKWFSWSLSDKELRAFFENNKDLAKATAVLGVASVGTSVPAILESLLNIKKTGVKAAAKEAIVKASNSEVVKSAASQFTRNSKVLIGSSYAAAYVTVISTFLWYCSSKNEAAAKKELILRGLIKLEDI</sequence>
<dbReference type="RefSeq" id="WP_058154180.1">
    <property type="nucleotide sequence ID" value="NZ_CP011030.1"/>
</dbReference>
<name>A0ABM6N0T3_9GAMM</name>
<dbReference type="Proteomes" id="UP000217258">
    <property type="component" value="Chromosome I"/>
</dbReference>
<keyword evidence="1" id="KW-1133">Transmembrane helix</keyword>
<organism evidence="2 3">
    <name type="scientific">Pseudoalteromonas issachenkonii</name>
    <dbReference type="NCBI Taxonomy" id="152297"/>
    <lineage>
        <taxon>Bacteria</taxon>
        <taxon>Pseudomonadati</taxon>
        <taxon>Pseudomonadota</taxon>
        <taxon>Gammaproteobacteria</taxon>
        <taxon>Alteromonadales</taxon>
        <taxon>Pseudoalteromonadaceae</taxon>
        <taxon>Pseudoalteromonas</taxon>
    </lineage>
</organism>
<feature type="transmembrane region" description="Helical" evidence="1">
    <location>
        <begin position="168"/>
        <end position="189"/>
    </location>
</feature>
<keyword evidence="1" id="KW-0472">Membrane</keyword>
<evidence type="ECO:0000313" key="3">
    <source>
        <dbReference type="Proteomes" id="UP000217258"/>
    </source>
</evidence>
<accession>A0ABM6N0T3</accession>
<keyword evidence="3" id="KW-1185">Reference proteome</keyword>
<evidence type="ECO:0000313" key="2">
    <source>
        <dbReference type="EMBL" id="ATC89662.1"/>
    </source>
</evidence>
<keyword evidence="1" id="KW-0812">Transmembrane</keyword>
<proteinExistence type="predicted"/>
<evidence type="ECO:0000256" key="1">
    <source>
        <dbReference type="SAM" id="Phobius"/>
    </source>
</evidence>
<gene>
    <name evidence="2" type="ORF">PISS_a0641</name>
</gene>